<dbReference type="CDD" id="cd24146">
    <property type="entry name" value="nat-AmDH_N_like"/>
    <property type="match status" value="1"/>
</dbReference>
<evidence type="ECO:0000256" key="1">
    <source>
        <dbReference type="ARBA" id="ARBA00022857"/>
    </source>
</evidence>
<dbReference type="GO" id="GO:0009089">
    <property type="term" value="P:lysine biosynthetic process via diaminopimelate"/>
    <property type="evidence" value="ECO:0007669"/>
    <property type="project" value="InterPro"/>
</dbReference>
<dbReference type="AlphaFoldDB" id="A0A7Y1M7N5"/>
<keyword evidence="1" id="KW-0521">NADP</keyword>
<dbReference type="SUPFAM" id="SSF51735">
    <property type="entry name" value="NAD(P)-binding Rossmann-fold domains"/>
    <property type="match status" value="1"/>
</dbReference>
<proteinExistence type="predicted"/>
<reference evidence="4 5" key="1">
    <citation type="journal article" date="2020" name="Front. Microbiol.">
        <title>Genetic Organization of the aprX-lipA2 Operon Affects the Proteolytic Potential of Pseudomonas Species in Milk.</title>
        <authorList>
            <person name="Maier C."/>
            <person name="Huptas C."/>
            <person name="von Neubeck M."/>
            <person name="Scherer S."/>
            <person name="Wenning M."/>
            <person name="Lucking G."/>
        </authorList>
    </citation>
    <scope>NUCLEOTIDE SEQUENCE [LARGE SCALE GENOMIC DNA]</scope>
    <source>
        <strain evidence="4 5">WS 5405</strain>
    </source>
</reference>
<keyword evidence="2" id="KW-0560">Oxidoreductase</keyword>
<dbReference type="InterPro" id="IPR036291">
    <property type="entry name" value="NAD(P)-bd_dom_sf"/>
</dbReference>
<dbReference type="Gene3D" id="3.40.50.720">
    <property type="entry name" value="NAD(P)-binding Rossmann-like Domain"/>
    <property type="match status" value="1"/>
</dbReference>
<gene>
    <name evidence="4" type="ORF">HBO13_28050</name>
</gene>
<evidence type="ECO:0000259" key="3">
    <source>
        <dbReference type="Pfam" id="PF01113"/>
    </source>
</evidence>
<dbReference type="GO" id="GO:0008839">
    <property type="term" value="F:4-hydroxy-tetrahydrodipicolinate reductase"/>
    <property type="evidence" value="ECO:0007669"/>
    <property type="project" value="InterPro"/>
</dbReference>
<organism evidence="4 5">
    <name type="scientific">Pseudomonas lactis</name>
    <dbReference type="NCBI Taxonomy" id="1615674"/>
    <lineage>
        <taxon>Bacteria</taxon>
        <taxon>Pseudomonadati</taxon>
        <taxon>Pseudomonadota</taxon>
        <taxon>Gammaproteobacteria</taxon>
        <taxon>Pseudomonadales</taxon>
        <taxon>Pseudomonadaceae</taxon>
        <taxon>Pseudomonas</taxon>
    </lineage>
</organism>
<dbReference type="Pfam" id="PF01113">
    <property type="entry name" value="DapB_N"/>
    <property type="match status" value="1"/>
</dbReference>
<comment type="caution">
    <text evidence="4">The sequence shown here is derived from an EMBL/GenBank/DDBJ whole genome shotgun (WGS) entry which is preliminary data.</text>
</comment>
<dbReference type="Proteomes" id="UP000535954">
    <property type="component" value="Unassembled WGS sequence"/>
</dbReference>
<evidence type="ECO:0000313" key="5">
    <source>
        <dbReference type="Proteomes" id="UP000535954"/>
    </source>
</evidence>
<feature type="domain" description="Dihydrodipicolinate reductase N-terminal" evidence="3">
    <location>
        <begin position="11"/>
        <end position="79"/>
    </location>
</feature>
<name>A0A7Y1M7N5_9PSED</name>
<sequence>MSKKYKVIQWATGSVGRTTLRRIIDHPDLELVGLFTYGNAKVGVDAGTIAKRLPTSVLATNDIEEILRLDADVVIHTSRITDPYTKQNADVERLLASGKNVISINGYYMPAFHGAEYSDALRDAAMRGQATLAGIGVNPGVVAERLALTLSGLMASLEHVECLEVVDCSNVPSADFLLGVLGFNADLEKTDIRKGSLGQLYTDLYSETFAYMAEAWGTSVASIEPDHRMTLALEDIKIQSALIEKGRVAGTEWRWKARFADGRTMTHSLLWTIAPHLHSNAEGAHWKVSARGRPNLEMTLNISDPDPNAPHSRPAMDMTAAVLIRAIPDVCSAESGFYRLPTAQLPFKERF</sequence>
<protein>
    <submittedName>
        <fullName evidence="4">Dihydrodipicolinate reductase</fullName>
    </submittedName>
</protein>
<dbReference type="InterPro" id="IPR000846">
    <property type="entry name" value="DapB_N"/>
</dbReference>
<accession>A0A7Y1M7N5</accession>
<dbReference type="EMBL" id="JAAQYH010000018">
    <property type="protein sequence ID" value="NNA76492.1"/>
    <property type="molecule type" value="Genomic_DNA"/>
</dbReference>
<dbReference type="RefSeq" id="WP_169900380.1">
    <property type="nucleotide sequence ID" value="NZ_JAAQYH010000018.1"/>
</dbReference>
<evidence type="ECO:0000256" key="2">
    <source>
        <dbReference type="ARBA" id="ARBA00023002"/>
    </source>
</evidence>
<evidence type="ECO:0000313" key="4">
    <source>
        <dbReference type="EMBL" id="NNA76492.1"/>
    </source>
</evidence>